<comment type="caution">
    <text evidence="3">The sequence shown here is derived from an EMBL/GenBank/DDBJ whole genome shotgun (WGS) entry which is preliminary data.</text>
</comment>
<feature type="domain" description="AraC effector-binding" evidence="1">
    <location>
        <begin position="8"/>
        <end position="172"/>
    </location>
</feature>
<sequence length="173" mass="20081">MDPQAQVPTRTVVELPTFTIVGLVRNIIQKEEQDPKTGQIGKAYEEYFDKQIHDKIPHRLYPKRTYCMYYEYQNADNQEEIRYKMVLGEMVSQVTDIPEGLVAVKVPAHHFCRFDCGPGPIPKVVIDAWQSLPNLTSEEFGGVRSHDFDFEVYPEDINLKENIKFELFIGIQK</sequence>
<evidence type="ECO:0000313" key="3">
    <source>
        <dbReference type="EMBL" id="CAD8099118.1"/>
    </source>
</evidence>
<gene>
    <name evidence="2" type="ORF">PPRIM_AZ9-3.1.T1080176</name>
    <name evidence="3" type="ORF">PPRIM_AZ9-3.1.T1080177</name>
</gene>
<accession>A0A8S1P8P6</accession>
<dbReference type="OMA" id="YCMYYDY"/>
<keyword evidence="4" id="KW-1185">Reference proteome</keyword>
<dbReference type="PANTHER" id="PTHR36444:SF2">
    <property type="entry name" value="TRANSCRIPTIONAL REGULATOR PROTEIN YOBU-RELATED"/>
    <property type="match status" value="1"/>
</dbReference>
<organism evidence="3 4">
    <name type="scientific">Paramecium primaurelia</name>
    <dbReference type="NCBI Taxonomy" id="5886"/>
    <lineage>
        <taxon>Eukaryota</taxon>
        <taxon>Sar</taxon>
        <taxon>Alveolata</taxon>
        <taxon>Ciliophora</taxon>
        <taxon>Intramacronucleata</taxon>
        <taxon>Oligohymenophorea</taxon>
        <taxon>Peniculida</taxon>
        <taxon>Parameciidae</taxon>
        <taxon>Paramecium</taxon>
    </lineage>
</organism>
<dbReference type="Pfam" id="PF14526">
    <property type="entry name" value="Cass2"/>
    <property type="match status" value="1"/>
</dbReference>
<dbReference type="AlphaFoldDB" id="A0A8S1P8P6"/>
<dbReference type="InterPro" id="IPR053182">
    <property type="entry name" value="YobU-like_regulator"/>
</dbReference>
<dbReference type="Proteomes" id="UP000688137">
    <property type="component" value="Unassembled WGS sequence"/>
</dbReference>
<dbReference type="EMBL" id="CAJJDM010000111">
    <property type="protein sequence ID" value="CAD8099118.1"/>
    <property type="molecule type" value="Genomic_DNA"/>
</dbReference>
<protein>
    <recommendedName>
        <fullName evidence="1">AraC effector-binding domain-containing protein</fullName>
    </recommendedName>
</protein>
<reference evidence="3" key="1">
    <citation type="submission" date="2021-01" db="EMBL/GenBank/DDBJ databases">
        <authorList>
            <consortium name="Genoscope - CEA"/>
            <person name="William W."/>
        </authorList>
    </citation>
    <scope>NUCLEOTIDE SEQUENCE</scope>
</reference>
<name>A0A8S1P8P6_PARPR</name>
<dbReference type="InterPro" id="IPR029441">
    <property type="entry name" value="Cass2"/>
</dbReference>
<dbReference type="EMBL" id="CAJJDM010000111">
    <property type="protein sequence ID" value="CAD8099116.1"/>
    <property type="molecule type" value="Genomic_DNA"/>
</dbReference>
<evidence type="ECO:0000259" key="1">
    <source>
        <dbReference type="SMART" id="SM00871"/>
    </source>
</evidence>
<evidence type="ECO:0000313" key="4">
    <source>
        <dbReference type="Proteomes" id="UP000688137"/>
    </source>
</evidence>
<dbReference type="PANTHER" id="PTHR36444">
    <property type="entry name" value="TRANSCRIPTIONAL REGULATOR PROTEIN YOBU-RELATED"/>
    <property type="match status" value="1"/>
</dbReference>
<proteinExistence type="predicted"/>
<dbReference type="InterPro" id="IPR010499">
    <property type="entry name" value="AraC_E-bd"/>
</dbReference>
<evidence type="ECO:0000313" key="2">
    <source>
        <dbReference type="EMBL" id="CAD8099116.1"/>
    </source>
</evidence>
<dbReference type="SMART" id="SM00871">
    <property type="entry name" value="AraC_E_bind"/>
    <property type="match status" value="1"/>
</dbReference>